<reference evidence="3 4" key="1">
    <citation type="submission" date="2016-10" db="EMBL/GenBank/DDBJ databases">
        <authorList>
            <person name="de Groot N.N."/>
        </authorList>
    </citation>
    <scope>NUCLEOTIDE SEQUENCE [LARGE SCALE GENOMIC DNA]</scope>
    <source>
        <strain evidence="3 4">DSM 1041</strain>
    </source>
</reference>
<dbReference type="PANTHER" id="PTHR48100">
    <property type="entry name" value="BROAD-SPECIFICITY PHOSPHATASE YOR283W-RELATED"/>
    <property type="match status" value="1"/>
</dbReference>
<accession>A0A1H6T341</accession>
<evidence type="ECO:0000256" key="1">
    <source>
        <dbReference type="PIRSR" id="PIRSR613078-1"/>
    </source>
</evidence>
<dbReference type="InterPro" id="IPR013078">
    <property type="entry name" value="His_Pase_superF_clade-1"/>
</dbReference>
<protein>
    <submittedName>
        <fullName evidence="3">Alpha-ribazole phosphatase</fullName>
    </submittedName>
</protein>
<dbReference type="Gene3D" id="3.40.50.1240">
    <property type="entry name" value="Phosphoglycerate mutase-like"/>
    <property type="match status" value="1"/>
</dbReference>
<dbReference type="CDD" id="cd07067">
    <property type="entry name" value="HP_PGM_like"/>
    <property type="match status" value="1"/>
</dbReference>
<dbReference type="InterPro" id="IPR029033">
    <property type="entry name" value="His_PPase_superfam"/>
</dbReference>
<name>A0A1H6T341_9GAMM</name>
<gene>
    <name evidence="3" type="ORF">SAMN04244579_01720</name>
</gene>
<dbReference type="AlphaFoldDB" id="A0A1H6T341"/>
<evidence type="ECO:0000313" key="3">
    <source>
        <dbReference type="EMBL" id="SEI70675.1"/>
    </source>
</evidence>
<dbReference type="GO" id="GO:0016791">
    <property type="term" value="F:phosphatase activity"/>
    <property type="evidence" value="ECO:0007669"/>
    <property type="project" value="TreeGrafter"/>
</dbReference>
<proteinExistence type="predicted"/>
<feature type="active site" description="Tele-phosphohistidine intermediate" evidence="1">
    <location>
        <position position="10"/>
    </location>
</feature>
<dbReference type="Pfam" id="PF00300">
    <property type="entry name" value="His_Phos_1"/>
    <property type="match status" value="1"/>
</dbReference>
<dbReference type="SMART" id="SM00855">
    <property type="entry name" value="PGAM"/>
    <property type="match status" value="1"/>
</dbReference>
<dbReference type="GO" id="GO:0005737">
    <property type="term" value="C:cytoplasm"/>
    <property type="evidence" value="ECO:0007669"/>
    <property type="project" value="TreeGrafter"/>
</dbReference>
<evidence type="ECO:0000313" key="4">
    <source>
        <dbReference type="Proteomes" id="UP000199005"/>
    </source>
</evidence>
<dbReference type="RefSeq" id="WP_090898711.1">
    <property type="nucleotide sequence ID" value="NZ_FNYO01000016.1"/>
</dbReference>
<feature type="binding site" evidence="2">
    <location>
        <position position="55"/>
    </location>
    <ligand>
        <name>substrate</name>
    </ligand>
</feature>
<dbReference type="SUPFAM" id="SSF53254">
    <property type="entry name" value="Phosphoglycerate mutase-like"/>
    <property type="match status" value="1"/>
</dbReference>
<dbReference type="PANTHER" id="PTHR48100:SF1">
    <property type="entry name" value="HISTIDINE PHOSPHATASE FAMILY PROTEIN-RELATED"/>
    <property type="match status" value="1"/>
</dbReference>
<dbReference type="Proteomes" id="UP000199005">
    <property type="component" value="Unassembled WGS sequence"/>
</dbReference>
<feature type="active site" description="Proton donor/acceptor" evidence="1">
    <location>
        <position position="79"/>
    </location>
</feature>
<dbReference type="InterPro" id="IPR050275">
    <property type="entry name" value="PGM_Phosphatase"/>
</dbReference>
<evidence type="ECO:0000256" key="2">
    <source>
        <dbReference type="PIRSR" id="PIRSR613078-2"/>
    </source>
</evidence>
<sequence length="189" mass="20694">MTLHLDLLRHGETECGGGFRGSLDDALTAAGRAQMQAATAAAGPWDLLVSSPLRRCADFAAELAAAHDLPLQLEADLRELHFGAWEGRNASELMHSDAEGLGRFWDDPYAFTPPDGEPVADFEARVLGAVERLRRDCAGRRLLLVTHGGVMRLLLARARGLPREHLLQVTVAHGALHRLRLDGPDWREL</sequence>
<dbReference type="STRING" id="170623.SAMN04244579_01720"/>
<organism evidence="3 4">
    <name type="scientific">Azotobacter beijerinckii</name>
    <dbReference type="NCBI Taxonomy" id="170623"/>
    <lineage>
        <taxon>Bacteria</taxon>
        <taxon>Pseudomonadati</taxon>
        <taxon>Pseudomonadota</taxon>
        <taxon>Gammaproteobacteria</taxon>
        <taxon>Pseudomonadales</taxon>
        <taxon>Pseudomonadaceae</taxon>
        <taxon>Azotobacter</taxon>
    </lineage>
</organism>
<dbReference type="EMBL" id="FNYO01000016">
    <property type="protein sequence ID" value="SEI70675.1"/>
    <property type="molecule type" value="Genomic_DNA"/>
</dbReference>